<dbReference type="InterPro" id="IPR027417">
    <property type="entry name" value="P-loop_NTPase"/>
</dbReference>
<keyword evidence="3" id="KW-1185">Reference proteome</keyword>
<protein>
    <submittedName>
        <fullName evidence="2">EutP/PduV family microcompartment system protein</fullName>
    </submittedName>
</protein>
<comment type="caution">
    <text evidence="2">The sequence shown here is derived from an EMBL/GenBank/DDBJ whole genome shotgun (WGS) entry which is preliminary data.</text>
</comment>
<dbReference type="Pfam" id="PF10662">
    <property type="entry name" value="PduV-EutP"/>
    <property type="match status" value="1"/>
</dbReference>
<evidence type="ECO:0000313" key="3">
    <source>
        <dbReference type="Proteomes" id="UP001597399"/>
    </source>
</evidence>
<dbReference type="Proteomes" id="UP001597399">
    <property type="component" value="Unassembled WGS sequence"/>
</dbReference>
<dbReference type="NCBIfam" id="TIGR02528">
    <property type="entry name" value="EutP"/>
    <property type="match status" value="1"/>
</dbReference>
<dbReference type="RefSeq" id="WP_253057921.1">
    <property type="nucleotide sequence ID" value="NZ_JAMXWM010000001.1"/>
</dbReference>
<proteinExistence type="inferred from homology"/>
<accession>A0ABW5S5N2</accession>
<organism evidence="2 3">
    <name type="scientific">Sporolactobacillus shoreicorticis</name>
    <dbReference type="NCBI Taxonomy" id="1923877"/>
    <lineage>
        <taxon>Bacteria</taxon>
        <taxon>Bacillati</taxon>
        <taxon>Bacillota</taxon>
        <taxon>Bacilli</taxon>
        <taxon>Bacillales</taxon>
        <taxon>Sporolactobacillaceae</taxon>
        <taxon>Sporolactobacillus</taxon>
    </lineage>
</organism>
<dbReference type="CDD" id="cd00882">
    <property type="entry name" value="Ras_like_GTPase"/>
    <property type="match status" value="1"/>
</dbReference>
<dbReference type="PIRSF" id="PIRSF036409">
    <property type="entry name" value="EutP_PduV"/>
    <property type="match status" value="1"/>
</dbReference>
<reference evidence="3" key="1">
    <citation type="journal article" date="2019" name="Int. J. Syst. Evol. Microbiol.">
        <title>The Global Catalogue of Microorganisms (GCM) 10K type strain sequencing project: providing services to taxonomists for standard genome sequencing and annotation.</title>
        <authorList>
            <consortium name="The Broad Institute Genomics Platform"/>
            <consortium name="The Broad Institute Genome Sequencing Center for Infectious Disease"/>
            <person name="Wu L."/>
            <person name="Ma J."/>
        </authorList>
    </citation>
    <scope>NUCLEOTIDE SEQUENCE [LARGE SCALE GENOMIC DNA]</scope>
    <source>
        <strain evidence="3">TISTR 2466</strain>
    </source>
</reference>
<evidence type="ECO:0000256" key="1">
    <source>
        <dbReference type="PIRNR" id="PIRNR036409"/>
    </source>
</evidence>
<dbReference type="PANTHER" id="PTHR40453:SF1">
    <property type="entry name" value="PROTEIN YOEF"/>
    <property type="match status" value="1"/>
</dbReference>
<dbReference type="InterPro" id="IPR012381">
    <property type="entry name" value="EutP_PduV"/>
</dbReference>
<name>A0ABW5S5N2_9BACL</name>
<dbReference type="SUPFAM" id="SSF52540">
    <property type="entry name" value="P-loop containing nucleoside triphosphate hydrolases"/>
    <property type="match status" value="1"/>
</dbReference>
<dbReference type="Gene3D" id="3.40.50.300">
    <property type="entry name" value="P-loop containing nucleotide triphosphate hydrolases"/>
    <property type="match status" value="1"/>
</dbReference>
<dbReference type="EMBL" id="JBHUMQ010000026">
    <property type="protein sequence ID" value="MFD2694379.1"/>
    <property type="molecule type" value="Genomic_DNA"/>
</dbReference>
<evidence type="ECO:0000313" key="2">
    <source>
        <dbReference type="EMBL" id="MFD2694379.1"/>
    </source>
</evidence>
<gene>
    <name evidence="2" type="ORF">ACFSUE_12185</name>
</gene>
<comment type="similarity">
    <text evidence="1">Belongs to the EutP/PduV family.</text>
</comment>
<dbReference type="PANTHER" id="PTHR40453">
    <property type="entry name" value="PROTEIN YOEF"/>
    <property type="match status" value="1"/>
</dbReference>
<sequence length="156" mass="17061">MNKVIFIGKTGCGKTTLTQAMNAIDVSYHKTQQVMLFNDSIDTPGEFLESQLLFNHLVSAAAEAKMICFVQSAKAEDLTNFFPPLFSSRFPGKQIIGVVTKIDLAGSDQIAKAEQLLRLAGASRIFRTSVMTGTGLEDLFGWFETEGIGVQLYKSV</sequence>
<keyword evidence="1" id="KW-0547">Nucleotide-binding</keyword>